<dbReference type="NCBIfam" id="TIGR02246">
    <property type="entry name" value="SgcJ/EcaC family oxidoreductase"/>
    <property type="match status" value="1"/>
</dbReference>
<dbReference type="SUPFAM" id="SSF54427">
    <property type="entry name" value="NTF2-like"/>
    <property type="match status" value="1"/>
</dbReference>
<gene>
    <name evidence="2" type="ORF">GCM10009559_41120</name>
</gene>
<dbReference type="Proteomes" id="UP001499967">
    <property type="component" value="Unassembled WGS sequence"/>
</dbReference>
<dbReference type="Gene3D" id="3.10.450.50">
    <property type="match status" value="1"/>
</dbReference>
<accession>A0ABP4B0B8</accession>
<dbReference type="Pfam" id="PF14534">
    <property type="entry name" value="DUF4440"/>
    <property type="match status" value="1"/>
</dbReference>
<dbReference type="InterPro" id="IPR011944">
    <property type="entry name" value="Steroid_delta5-4_isomerase"/>
</dbReference>
<keyword evidence="3" id="KW-1185">Reference proteome</keyword>
<comment type="caution">
    <text evidence="2">The sequence shown here is derived from an EMBL/GenBank/DDBJ whole genome shotgun (WGS) entry which is preliminary data.</text>
</comment>
<name>A0ABP4B0B8_9PSEU</name>
<sequence>MKPLTATGEGCVMAETATIEVRTEVEEANRRFMEAFERGDAASVAALYAEDAVVLAPGAPMITGRQAIEEFWRGVMASGARRAELVTSRLAGSGDVLHEIGRATIWIRPEGGEEMTQVVKYVVVWERAPGGGLALAVDAWNDEPTG</sequence>
<organism evidence="2 3">
    <name type="scientific">Pseudonocardia zijingensis</name>
    <dbReference type="NCBI Taxonomy" id="153376"/>
    <lineage>
        <taxon>Bacteria</taxon>
        <taxon>Bacillati</taxon>
        <taxon>Actinomycetota</taxon>
        <taxon>Actinomycetes</taxon>
        <taxon>Pseudonocardiales</taxon>
        <taxon>Pseudonocardiaceae</taxon>
        <taxon>Pseudonocardia</taxon>
    </lineage>
</organism>
<evidence type="ECO:0000259" key="1">
    <source>
        <dbReference type="Pfam" id="PF14534"/>
    </source>
</evidence>
<proteinExistence type="predicted"/>
<dbReference type="InterPro" id="IPR027843">
    <property type="entry name" value="DUF4440"/>
</dbReference>
<dbReference type="InterPro" id="IPR032710">
    <property type="entry name" value="NTF2-like_dom_sf"/>
</dbReference>
<evidence type="ECO:0000313" key="2">
    <source>
        <dbReference type="EMBL" id="GAA0943982.1"/>
    </source>
</evidence>
<protein>
    <recommendedName>
        <fullName evidence="1">DUF4440 domain-containing protein</fullName>
    </recommendedName>
</protein>
<reference evidence="3" key="1">
    <citation type="journal article" date="2019" name="Int. J. Syst. Evol. Microbiol.">
        <title>The Global Catalogue of Microorganisms (GCM) 10K type strain sequencing project: providing services to taxonomists for standard genome sequencing and annotation.</title>
        <authorList>
            <consortium name="The Broad Institute Genomics Platform"/>
            <consortium name="The Broad Institute Genome Sequencing Center for Infectious Disease"/>
            <person name="Wu L."/>
            <person name="Ma J."/>
        </authorList>
    </citation>
    <scope>NUCLEOTIDE SEQUENCE [LARGE SCALE GENOMIC DNA]</scope>
    <source>
        <strain evidence="3">JCM 11117</strain>
    </source>
</reference>
<dbReference type="EMBL" id="BAAAHP010000115">
    <property type="protein sequence ID" value="GAA0943982.1"/>
    <property type="molecule type" value="Genomic_DNA"/>
</dbReference>
<evidence type="ECO:0000313" key="3">
    <source>
        <dbReference type="Proteomes" id="UP001499967"/>
    </source>
</evidence>
<feature type="domain" description="DUF4440" evidence="1">
    <location>
        <begin position="26"/>
        <end position="131"/>
    </location>
</feature>